<keyword evidence="3 6" id="KW-1133">Transmembrane helix</keyword>
<keyword evidence="2 5" id="KW-0812">Transmembrane</keyword>
<evidence type="ECO:0000256" key="5">
    <source>
        <dbReference type="PROSITE-ProRule" id="PRU00205"/>
    </source>
</evidence>
<keyword evidence="9" id="KW-1185">Reference proteome</keyword>
<comment type="subcellular location">
    <subcellularLocation>
        <location evidence="1">Membrane</location>
        <topology evidence="1">Multi-pass membrane protein</topology>
    </subcellularLocation>
</comment>
<evidence type="ECO:0000259" key="7">
    <source>
        <dbReference type="PROSITE" id="PS50922"/>
    </source>
</evidence>
<dbReference type="EMBL" id="JAPFFF010000020">
    <property type="protein sequence ID" value="KAK8857777.1"/>
    <property type="molecule type" value="Genomic_DNA"/>
</dbReference>
<protein>
    <recommendedName>
        <fullName evidence="7">TLC domain-containing protein</fullName>
    </recommendedName>
</protein>
<keyword evidence="4 5" id="KW-0472">Membrane</keyword>
<evidence type="ECO:0000256" key="2">
    <source>
        <dbReference type="ARBA" id="ARBA00022692"/>
    </source>
</evidence>
<reference evidence="8 9" key="1">
    <citation type="submission" date="2024-04" db="EMBL/GenBank/DDBJ databases">
        <title>Tritrichomonas musculus Genome.</title>
        <authorList>
            <person name="Alves-Ferreira E."/>
            <person name="Grigg M."/>
            <person name="Lorenzi H."/>
            <person name="Galac M."/>
        </authorList>
    </citation>
    <scope>NUCLEOTIDE SEQUENCE [LARGE SCALE GENOMIC DNA]</scope>
    <source>
        <strain evidence="8 9">EAF2021</strain>
    </source>
</reference>
<dbReference type="SMART" id="SM00724">
    <property type="entry name" value="TLC"/>
    <property type="match status" value="1"/>
</dbReference>
<dbReference type="PANTHER" id="PTHR12560:SF67">
    <property type="entry name" value="TLC DOMAIN-CONTAINING PROTEIN"/>
    <property type="match status" value="1"/>
</dbReference>
<dbReference type="PIRSF" id="PIRSF005225">
    <property type="entry name" value="LAG1_LAC1"/>
    <property type="match status" value="1"/>
</dbReference>
<evidence type="ECO:0000256" key="4">
    <source>
        <dbReference type="ARBA" id="ARBA00023136"/>
    </source>
</evidence>
<dbReference type="PROSITE" id="PS50922">
    <property type="entry name" value="TLC"/>
    <property type="match status" value="1"/>
</dbReference>
<accession>A0ABR2I7C6</accession>
<gene>
    <name evidence="8" type="ORF">M9Y10_016188</name>
</gene>
<feature type="transmembrane region" description="Helical" evidence="6">
    <location>
        <begin position="270"/>
        <end position="292"/>
    </location>
</feature>
<feature type="domain" description="TLC" evidence="7">
    <location>
        <begin position="89"/>
        <end position="300"/>
    </location>
</feature>
<feature type="transmembrane region" description="Helical" evidence="6">
    <location>
        <begin position="166"/>
        <end position="184"/>
    </location>
</feature>
<proteinExistence type="predicted"/>
<sequence>MNLINNIFSENILGITLTLTFLLSICYHIYAFSKDMVLFLSYVVLQLYVIFASKYVSVYAKKFCLYLQDNFFVGHKNENLFTKNPKKINKFCSQSWQLFLHVSSITFEIVTIMTTSWWKDPKTCWTPCPCNQKATFPVKLMYAFESAAYIYDGIAHRFWNPRKNDYYIMFLHHIVTVLLISASYNPGYFPIGAVVMFLHDISDIAVDMLVIVNQAKLEGKEWFFIVEIQYVVTTLNWLFFRNYLYVVKILTPVYNVIYYTDCFMNNMTPYYIFLGLLISLYIMHIYWLYVFLRIGYDILTMEKGKDRGVSYETKET</sequence>
<dbReference type="Proteomes" id="UP001470230">
    <property type="component" value="Unassembled WGS sequence"/>
</dbReference>
<evidence type="ECO:0000256" key="6">
    <source>
        <dbReference type="SAM" id="Phobius"/>
    </source>
</evidence>
<feature type="transmembrane region" description="Helical" evidence="6">
    <location>
        <begin position="12"/>
        <end position="30"/>
    </location>
</feature>
<evidence type="ECO:0000313" key="8">
    <source>
        <dbReference type="EMBL" id="KAK8857777.1"/>
    </source>
</evidence>
<evidence type="ECO:0000313" key="9">
    <source>
        <dbReference type="Proteomes" id="UP001470230"/>
    </source>
</evidence>
<evidence type="ECO:0000256" key="3">
    <source>
        <dbReference type="ARBA" id="ARBA00022989"/>
    </source>
</evidence>
<comment type="caution">
    <text evidence="8">The sequence shown here is derived from an EMBL/GenBank/DDBJ whole genome shotgun (WGS) entry which is preliminary data.</text>
</comment>
<organism evidence="8 9">
    <name type="scientific">Tritrichomonas musculus</name>
    <dbReference type="NCBI Taxonomy" id="1915356"/>
    <lineage>
        <taxon>Eukaryota</taxon>
        <taxon>Metamonada</taxon>
        <taxon>Parabasalia</taxon>
        <taxon>Tritrichomonadida</taxon>
        <taxon>Tritrichomonadidae</taxon>
        <taxon>Tritrichomonas</taxon>
    </lineage>
</organism>
<dbReference type="Pfam" id="PF03798">
    <property type="entry name" value="TRAM_LAG1_CLN8"/>
    <property type="match status" value="1"/>
</dbReference>
<evidence type="ECO:0000256" key="1">
    <source>
        <dbReference type="ARBA" id="ARBA00004141"/>
    </source>
</evidence>
<dbReference type="InterPro" id="IPR016439">
    <property type="entry name" value="Lag1/Lac1-like"/>
</dbReference>
<dbReference type="PANTHER" id="PTHR12560">
    <property type="entry name" value="LONGEVITY ASSURANCE FACTOR 1 LAG1"/>
    <property type="match status" value="1"/>
</dbReference>
<name>A0ABR2I7C6_9EUKA</name>
<dbReference type="InterPro" id="IPR006634">
    <property type="entry name" value="TLC-dom"/>
</dbReference>
<feature type="transmembrane region" description="Helical" evidence="6">
    <location>
        <begin position="36"/>
        <end position="56"/>
    </location>
</feature>